<reference evidence="2 3" key="1">
    <citation type="submission" date="2016-11" db="EMBL/GenBank/DDBJ databases">
        <authorList>
            <person name="Jaros S."/>
            <person name="Januszkiewicz K."/>
            <person name="Wedrychowicz H."/>
        </authorList>
    </citation>
    <scope>NUCLEOTIDE SEQUENCE [LARGE SCALE GENOMIC DNA]</scope>
    <source>
        <strain evidence="2 3">DSM 15212</strain>
    </source>
</reference>
<protein>
    <recommendedName>
        <fullName evidence="1">PurE domain-containing protein</fullName>
    </recommendedName>
</protein>
<organism evidence="2 3">
    <name type="scientific">Paramaledivibacter caminithermalis (strain DSM 15212 / CIP 107654 / DViRD3)</name>
    <name type="common">Clostridium caminithermale</name>
    <dbReference type="NCBI Taxonomy" id="1121301"/>
    <lineage>
        <taxon>Bacteria</taxon>
        <taxon>Bacillati</taxon>
        <taxon>Bacillota</taxon>
        <taxon>Clostridia</taxon>
        <taxon>Peptostreptococcales</taxon>
        <taxon>Caminicellaceae</taxon>
        <taxon>Paramaledivibacter</taxon>
    </lineage>
</organism>
<dbReference type="Gene3D" id="3.40.50.1970">
    <property type="match status" value="1"/>
</dbReference>
<accession>A0A1M6LZQ1</accession>
<dbReference type="Proteomes" id="UP000184465">
    <property type="component" value="Unassembled WGS sequence"/>
</dbReference>
<keyword evidence="3" id="KW-1185">Reference proteome</keyword>
<evidence type="ECO:0000313" key="2">
    <source>
        <dbReference type="EMBL" id="SHJ76701.1"/>
    </source>
</evidence>
<name>A0A1M6LZQ1_PARC5</name>
<evidence type="ECO:0000313" key="3">
    <source>
        <dbReference type="Proteomes" id="UP000184465"/>
    </source>
</evidence>
<dbReference type="Pfam" id="PF00731">
    <property type="entry name" value="AIRC"/>
    <property type="match status" value="1"/>
</dbReference>
<dbReference type="PANTHER" id="PTHR43064">
    <property type="entry name" value="PHOSPHORIBOSYLAMINOIMIDAZOLE CARBOXYLASE-RELATED"/>
    <property type="match status" value="1"/>
</dbReference>
<dbReference type="NCBIfam" id="NF033503">
    <property type="entry name" value="LarB"/>
    <property type="match status" value="1"/>
</dbReference>
<gene>
    <name evidence="2" type="ORF">SAMN02745912_01000</name>
</gene>
<dbReference type="InterPro" id="IPR000031">
    <property type="entry name" value="PurE_dom"/>
</dbReference>
<dbReference type="AlphaFoldDB" id="A0A1M6LZQ1"/>
<dbReference type="GO" id="GO:0016787">
    <property type="term" value="F:hydrolase activity"/>
    <property type="evidence" value="ECO:0007669"/>
    <property type="project" value="InterPro"/>
</dbReference>
<feature type="domain" description="PurE" evidence="1">
    <location>
        <begin position="143"/>
        <end position="272"/>
    </location>
</feature>
<dbReference type="PANTHER" id="PTHR43064:SF1">
    <property type="entry name" value="SLL1489 PROTEIN"/>
    <property type="match status" value="1"/>
</dbReference>
<dbReference type="InterPro" id="IPR039476">
    <property type="entry name" value="P2CMN_synthase_LarB"/>
</dbReference>
<dbReference type="EMBL" id="FRAG01000008">
    <property type="protein sequence ID" value="SHJ76701.1"/>
    <property type="molecule type" value="Genomic_DNA"/>
</dbReference>
<dbReference type="SMART" id="SM01001">
    <property type="entry name" value="AIRC"/>
    <property type="match status" value="1"/>
</dbReference>
<evidence type="ECO:0000259" key="1">
    <source>
        <dbReference type="SMART" id="SM01001"/>
    </source>
</evidence>
<sequence length="272" mass="29858">MEGYRTRRFNGTIELIIMEVGGIHMNSEDLKRLLEEVKSGKIEIDNALNKIKDLPFRELGFATIDNHRQLRVGYPEVIYCEGKTTEQVKRIIEFMLTKEKNIIATRANEEMYKAVKEICEIAHYNKLGRIITIRKEEEKYTKGYIAIVSAGTSDLPVVEEAYETAKILGNRVEKIIDVGVAGIHRLLAKLDIIRQAKVIIVVAGMEGALASVVGGLVDKPVIAVPTSVGYGANFGGLSSLLSMLNSCASGVSVVNIDNGFGAAYNASIINKL</sequence>
<proteinExistence type="predicted"/>
<dbReference type="GO" id="GO:0006189">
    <property type="term" value="P:'de novo' IMP biosynthetic process"/>
    <property type="evidence" value="ECO:0007669"/>
    <property type="project" value="InterPro"/>
</dbReference>
<dbReference type="STRING" id="1121301.SAMN02745912_01000"/>
<dbReference type="SUPFAM" id="SSF52255">
    <property type="entry name" value="N5-CAIR mutase (phosphoribosylaminoimidazole carboxylase, PurE)"/>
    <property type="match status" value="1"/>
</dbReference>